<dbReference type="EMBL" id="JAGILA010000001">
    <property type="protein sequence ID" value="MBP2234154.1"/>
    <property type="molecule type" value="Genomic_DNA"/>
</dbReference>
<comment type="caution">
    <text evidence="1">The sequence shown here is derived from an EMBL/GenBank/DDBJ whole genome shotgun (WGS) entry which is preliminary data.</text>
</comment>
<sequence length="64" mass="6698">MRPDDSAELQASRPIAGQKIASCTPSSLSDPTIAVIVPFVHVASLIGRAQASTARCLYEGEITV</sequence>
<name>A0ABS4QUJ8_9HYPH</name>
<keyword evidence="2" id="KW-1185">Reference proteome</keyword>
<organism evidence="1 2">
    <name type="scientific">Sinorhizobium kostiense</name>
    <dbReference type="NCBI Taxonomy" id="76747"/>
    <lineage>
        <taxon>Bacteria</taxon>
        <taxon>Pseudomonadati</taxon>
        <taxon>Pseudomonadota</taxon>
        <taxon>Alphaproteobacteria</taxon>
        <taxon>Hyphomicrobiales</taxon>
        <taxon>Rhizobiaceae</taxon>
        <taxon>Sinorhizobium/Ensifer group</taxon>
        <taxon>Sinorhizobium</taxon>
    </lineage>
</organism>
<dbReference type="Proteomes" id="UP000730739">
    <property type="component" value="Unassembled WGS sequence"/>
</dbReference>
<evidence type="ECO:0000313" key="1">
    <source>
        <dbReference type="EMBL" id="MBP2234154.1"/>
    </source>
</evidence>
<proteinExistence type="predicted"/>
<evidence type="ECO:0000313" key="2">
    <source>
        <dbReference type="Proteomes" id="UP000730739"/>
    </source>
</evidence>
<reference evidence="1 2" key="1">
    <citation type="submission" date="2021-03" db="EMBL/GenBank/DDBJ databases">
        <title>Genomic Encyclopedia of Type Strains, Phase IV (KMG-IV): sequencing the most valuable type-strain genomes for metagenomic binning, comparative biology and taxonomic classification.</title>
        <authorList>
            <person name="Goeker M."/>
        </authorList>
    </citation>
    <scope>NUCLEOTIDE SEQUENCE [LARGE SCALE GENOMIC DNA]</scope>
    <source>
        <strain evidence="1 2">DSM 13372</strain>
    </source>
</reference>
<accession>A0ABS4QUJ8</accession>
<protein>
    <submittedName>
        <fullName evidence="1">Uncharacterized protein</fullName>
    </submittedName>
</protein>
<gene>
    <name evidence="1" type="ORF">J2Z31_000644</name>
</gene>